<dbReference type="GO" id="GO:0004497">
    <property type="term" value="F:monooxygenase activity"/>
    <property type="evidence" value="ECO:0007669"/>
    <property type="project" value="UniProtKB-KW"/>
</dbReference>
<dbReference type="GO" id="GO:0005506">
    <property type="term" value="F:iron ion binding"/>
    <property type="evidence" value="ECO:0007669"/>
    <property type="project" value="InterPro"/>
</dbReference>
<dbReference type="InterPro" id="IPR050364">
    <property type="entry name" value="Cytochrome_P450_fung"/>
</dbReference>
<evidence type="ECO:0000256" key="9">
    <source>
        <dbReference type="PIRSR" id="PIRSR602401-1"/>
    </source>
</evidence>
<evidence type="ECO:0000313" key="12">
    <source>
        <dbReference type="Proteomes" id="UP000053593"/>
    </source>
</evidence>
<evidence type="ECO:0000256" key="4">
    <source>
        <dbReference type="ARBA" id="ARBA00022617"/>
    </source>
</evidence>
<dbReference type="OrthoDB" id="2789670at2759"/>
<feature type="binding site" description="axial binding residue" evidence="9">
    <location>
        <position position="449"/>
    </location>
    <ligand>
        <name>heme</name>
        <dbReference type="ChEBI" id="CHEBI:30413"/>
    </ligand>
    <ligandPart>
        <name>Fe</name>
        <dbReference type="ChEBI" id="CHEBI:18248"/>
    </ligandPart>
</feature>
<evidence type="ECO:0000256" key="1">
    <source>
        <dbReference type="ARBA" id="ARBA00001971"/>
    </source>
</evidence>
<protein>
    <submittedName>
        <fullName evidence="11">Unplaced genomic scaffold GYMLUscaffold_32, whole genome shotgun sequence</fullName>
    </submittedName>
</protein>
<evidence type="ECO:0000256" key="3">
    <source>
        <dbReference type="ARBA" id="ARBA00010617"/>
    </source>
</evidence>
<evidence type="ECO:0000256" key="5">
    <source>
        <dbReference type="ARBA" id="ARBA00022723"/>
    </source>
</evidence>
<sequence length="523" mass="58600">MTLFDSIILLLILLFIAIYVCRPKFSHTYPLPPGPRKLPIVENLFDIPRKGNVWLEYAEMSRKFGSDIIHVSALGNSIVTLNSAKLVNDLLDKRSSIYSSRPHSVMVGELMGWEDYLSFKPYNNGWKVQRKIFTQAFPPSDIERFQPKLLSATNDLLRVLVHTNDIGKDLHLWAAAFILDVVYGIHAEDTDLHSESYVLTAMQAVDSLARAANPGAFYVEQIPILKYVPDWFPGATFKRKAREWACLRIKMTEDTFAVTKDRVTLGIATPSLTSIALEQMDLSQNIAEQEDHIKKVSATAYGGERSYSGTDTSVAVLGSFIAIMLMNPSIQSKAQSELDKVLAPGELPSFGDEPLLPYITAIVRETLRLQPPTPFAIPHSLTQDDVYEGYFIPKGTIVMPNVWSICYNEEDYPRPTEFDPSRFLNAGGKLNPDVKDPASAIFGFGRRICPGKHIATASLFIAVASILTCYTIEPELDEHGKPIEPKVQWNPEPTMLNNTLPFKCRFIPRSKEVEASLGLKFDR</sequence>
<dbReference type="GO" id="GO:0016705">
    <property type="term" value="F:oxidoreductase activity, acting on paired donors, with incorporation or reduction of molecular oxygen"/>
    <property type="evidence" value="ECO:0007669"/>
    <property type="project" value="InterPro"/>
</dbReference>
<evidence type="ECO:0000256" key="10">
    <source>
        <dbReference type="RuleBase" id="RU000461"/>
    </source>
</evidence>
<dbReference type="AlphaFoldDB" id="A0A0D0C9U1"/>
<reference evidence="11 12" key="1">
    <citation type="submission" date="2014-04" db="EMBL/GenBank/DDBJ databases">
        <title>Evolutionary Origins and Diversification of the Mycorrhizal Mutualists.</title>
        <authorList>
            <consortium name="DOE Joint Genome Institute"/>
            <consortium name="Mycorrhizal Genomics Consortium"/>
            <person name="Kohler A."/>
            <person name="Kuo A."/>
            <person name="Nagy L.G."/>
            <person name="Floudas D."/>
            <person name="Copeland A."/>
            <person name="Barry K.W."/>
            <person name="Cichocki N."/>
            <person name="Veneault-Fourrey C."/>
            <person name="LaButti K."/>
            <person name="Lindquist E.A."/>
            <person name="Lipzen A."/>
            <person name="Lundell T."/>
            <person name="Morin E."/>
            <person name="Murat C."/>
            <person name="Riley R."/>
            <person name="Ohm R."/>
            <person name="Sun H."/>
            <person name="Tunlid A."/>
            <person name="Henrissat B."/>
            <person name="Grigoriev I.V."/>
            <person name="Hibbett D.S."/>
            <person name="Martin F."/>
        </authorList>
    </citation>
    <scope>NUCLEOTIDE SEQUENCE [LARGE SCALE GENOMIC DNA]</scope>
    <source>
        <strain evidence="11 12">FD-317 M1</strain>
    </source>
</reference>
<dbReference type="CDD" id="cd11065">
    <property type="entry name" value="CYP64-like"/>
    <property type="match status" value="1"/>
</dbReference>
<dbReference type="PRINTS" id="PR00385">
    <property type="entry name" value="P450"/>
</dbReference>
<dbReference type="InterPro" id="IPR001128">
    <property type="entry name" value="Cyt_P450"/>
</dbReference>
<dbReference type="PANTHER" id="PTHR46300">
    <property type="entry name" value="P450, PUTATIVE (EUROFUNG)-RELATED-RELATED"/>
    <property type="match status" value="1"/>
</dbReference>
<evidence type="ECO:0000256" key="6">
    <source>
        <dbReference type="ARBA" id="ARBA00023002"/>
    </source>
</evidence>
<dbReference type="InterPro" id="IPR036396">
    <property type="entry name" value="Cyt_P450_sf"/>
</dbReference>
<evidence type="ECO:0000256" key="7">
    <source>
        <dbReference type="ARBA" id="ARBA00023004"/>
    </source>
</evidence>
<dbReference type="Gene3D" id="1.10.630.10">
    <property type="entry name" value="Cytochrome P450"/>
    <property type="match status" value="1"/>
</dbReference>
<dbReference type="EMBL" id="KN834780">
    <property type="protein sequence ID" value="KIK59249.1"/>
    <property type="molecule type" value="Genomic_DNA"/>
</dbReference>
<dbReference type="PRINTS" id="PR00463">
    <property type="entry name" value="EP450I"/>
</dbReference>
<comment type="cofactor">
    <cofactor evidence="1 9">
        <name>heme</name>
        <dbReference type="ChEBI" id="CHEBI:30413"/>
    </cofactor>
</comment>
<dbReference type="Pfam" id="PF00067">
    <property type="entry name" value="p450"/>
    <property type="match status" value="1"/>
</dbReference>
<dbReference type="HOGENOM" id="CLU_001570_2_3_1"/>
<dbReference type="PROSITE" id="PS00086">
    <property type="entry name" value="CYTOCHROME_P450"/>
    <property type="match status" value="1"/>
</dbReference>
<proteinExistence type="inferred from homology"/>
<dbReference type="InterPro" id="IPR002401">
    <property type="entry name" value="Cyt_P450_E_grp-I"/>
</dbReference>
<name>A0A0D0C9U1_9AGAR</name>
<gene>
    <name evidence="11" type="ORF">GYMLUDRAFT_245326</name>
</gene>
<accession>A0A0D0C9U1</accession>
<dbReference type="Proteomes" id="UP000053593">
    <property type="component" value="Unassembled WGS sequence"/>
</dbReference>
<dbReference type="PANTHER" id="PTHR46300:SF7">
    <property type="entry name" value="P450, PUTATIVE (EUROFUNG)-RELATED"/>
    <property type="match status" value="1"/>
</dbReference>
<keyword evidence="7 9" id="KW-0408">Iron</keyword>
<keyword evidence="4 9" id="KW-0349">Heme</keyword>
<dbReference type="InterPro" id="IPR017972">
    <property type="entry name" value="Cyt_P450_CS"/>
</dbReference>
<comment type="pathway">
    <text evidence="2">Secondary metabolite biosynthesis.</text>
</comment>
<keyword evidence="12" id="KW-1185">Reference proteome</keyword>
<evidence type="ECO:0000313" key="11">
    <source>
        <dbReference type="EMBL" id="KIK59249.1"/>
    </source>
</evidence>
<dbReference type="GO" id="GO:0020037">
    <property type="term" value="F:heme binding"/>
    <property type="evidence" value="ECO:0007669"/>
    <property type="project" value="InterPro"/>
</dbReference>
<keyword evidence="6 10" id="KW-0560">Oxidoreductase</keyword>
<keyword evidence="5 9" id="KW-0479">Metal-binding</keyword>
<organism evidence="11 12">
    <name type="scientific">Collybiopsis luxurians FD-317 M1</name>
    <dbReference type="NCBI Taxonomy" id="944289"/>
    <lineage>
        <taxon>Eukaryota</taxon>
        <taxon>Fungi</taxon>
        <taxon>Dikarya</taxon>
        <taxon>Basidiomycota</taxon>
        <taxon>Agaricomycotina</taxon>
        <taxon>Agaricomycetes</taxon>
        <taxon>Agaricomycetidae</taxon>
        <taxon>Agaricales</taxon>
        <taxon>Marasmiineae</taxon>
        <taxon>Omphalotaceae</taxon>
        <taxon>Collybiopsis</taxon>
        <taxon>Collybiopsis luxurians</taxon>
    </lineage>
</organism>
<comment type="similarity">
    <text evidence="3 10">Belongs to the cytochrome P450 family.</text>
</comment>
<keyword evidence="8 10" id="KW-0503">Monooxygenase</keyword>
<evidence type="ECO:0000256" key="2">
    <source>
        <dbReference type="ARBA" id="ARBA00005179"/>
    </source>
</evidence>
<evidence type="ECO:0000256" key="8">
    <source>
        <dbReference type="ARBA" id="ARBA00023033"/>
    </source>
</evidence>
<dbReference type="SUPFAM" id="SSF48264">
    <property type="entry name" value="Cytochrome P450"/>
    <property type="match status" value="1"/>
</dbReference>